<evidence type="ECO:0000313" key="2">
    <source>
        <dbReference type="Proteomes" id="UP000499080"/>
    </source>
</evidence>
<protein>
    <recommendedName>
        <fullName evidence="3">RNase H type-1 domain-containing protein</fullName>
    </recommendedName>
</protein>
<dbReference type="EMBL" id="BGPR01011948">
    <property type="protein sequence ID" value="GBN53774.1"/>
    <property type="molecule type" value="Genomic_DNA"/>
</dbReference>
<name>A0A4Y2PR14_ARAVE</name>
<comment type="caution">
    <text evidence="1">The sequence shown here is derived from an EMBL/GenBank/DDBJ whole genome shotgun (WGS) entry which is preliminary data.</text>
</comment>
<dbReference type="AlphaFoldDB" id="A0A4Y2PR14"/>
<sequence>MKGPIAQDIQEIMLTSYSIELSCIKAHIGSPTNEAVEDATIEGNLIFFWHTEAFSKRNCQRSQTTNGSINGTQELLEEISTKSFHKFQIILHHDIAIHFSTGRVIFPTYLNRFHLLSDNKCGCGDKGSPKHYSHLPHFITSRNPHRNLRDLGWRRIMTTTLSGAKIWNLMDLIKNNKFCMTHKLDVIFNAFMTLLHLQCTAY</sequence>
<reference evidence="1 2" key="1">
    <citation type="journal article" date="2019" name="Sci. Rep.">
        <title>Orb-weaving spider Araneus ventricosus genome elucidates the spidroin gene catalogue.</title>
        <authorList>
            <person name="Kono N."/>
            <person name="Nakamura H."/>
            <person name="Ohtoshi R."/>
            <person name="Moran D.A.P."/>
            <person name="Shinohara A."/>
            <person name="Yoshida Y."/>
            <person name="Fujiwara M."/>
            <person name="Mori M."/>
            <person name="Tomita M."/>
            <person name="Arakawa K."/>
        </authorList>
    </citation>
    <scope>NUCLEOTIDE SEQUENCE [LARGE SCALE GENOMIC DNA]</scope>
</reference>
<keyword evidence="2" id="KW-1185">Reference proteome</keyword>
<organism evidence="1 2">
    <name type="scientific">Araneus ventricosus</name>
    <name type="common">Orbweaver spider</name>
    <name type="synonym">Epeira ventricosa</name>
    <dbReference type="NCBI Taxonomy" id="182803"/>
    <lineage>
        <taxon>Eukaryota</taxon>
        <taxon>Metazoa</taxon>
        <taxon>Ecdysozoa</taxon>
        <taxon>Arthropoda</taxon>
        <taxon>Chelicerata</taxon>
        <taxon>Arachnida</taxon>
        <taxon>Araneae</taxon>
        <taxon>Araneomorphae</taxon>
        <taxon>Entelegynae</taxon>
        <taxon>Araneoidea</taxon>
        <taxon>Araneidae</taxon>
        <taxon>Araneus</taxon>
    </lineage>
</organism>
<evidence type="ECO:0008006" key="3">
    <source>
        <dbReference type="Google" id="ProtNLM"/>
    </source>
</evidence>
<dbReference type="Proteomes" id="UP000499080">
    <property type="component" value="Unassembled WGS sequence"/>
</dbReference>
<proteinExistence type="predicted"/>
<evidence type="ECO:0000313" key="1">
    <source>
        <dbReference type="EMBL" id="GBN53774.1"/>
    </source>
</evidence>
<gene>
    <name evidence="1" type="ORF">AVEN_213_1</name>
</gene>
<accession>A0A4Y2PR14</accession>